<organism evidence="1 2">
    <name type="scientific">Mycena sanguinolenta</name>
    <dbReference type="NCBI Taxonomy" id="230812"/>
    <lineage>
        <taxon>Eukaryota</taxon>
        <taxon>Fungi</taxon>
        <taxon>Dikarya</taxon>
        <taxon>Basidiomycota</taxon>
        <taxon>Agaricomycotina</taxon>
        <taxon>Agaricomycetes</taxon>
        <taxon>Agaricomycetidae</taxon>
        <taxon>Agaricales</taxon>
        <taxon>Marasmiineae</taxon>
        <taxon>Mycenaceae</taxon>
        <taxon>Mycena</taxon>
    </lineage>
</organism>
<dbReference type="AlphaFoldDB" id="A0A8H6ZEK0"/>
<evidence type="ECO:0000313" key="1">
    <source>
        <dbReference type="EMBL" id="KAF7377543.1"/>
    </source>
</evidence>
<dbReference type="Proteomes" id="UP000623467">
    <property type="component" value="Unassembled WGS sequence"/>
</dbReference>
<dbReference type="OrthoDB" id="3066429at2759"/>
<protein>
    <submittedName>
        <fullName evidence="1">Uncharacterized protein</fullName>
    </submittedName>
</protein>
<name>A0A8H6ZEK0_9AGAR</name>
<dbReference type="EMBL" id="JACAZH010000001">
    <property type="protein sequence ID" value="KAF7377543.1"/>
    <property type="molecule type" value="Genomic_DNA"/>
</dbReference>
<comment type="caution">
    <text evidence="1">The sequence shown here is derived from an EMBL/GenBank/DDBJ whole genome shotgun (WGS) entry which is preliminary data.</text>
</comment>
<gene>
    <name evidence="1" type="ORF">MSAN_00176600</name>
</gene>
<reference evidence="1" key="1">
    <citation type="submission" date="2020-05" db="EMBL/GenBank/DDBJ databases">
        <title>Mycena genomes resolve the evolution of fungal bioluminescence.</title>
        <authorList>
            <person name="Tsai I.J."/>
        </authorList>
    </citation>
    <scope>NUCLEOTIDE SEQUENCE</scope>
    <source>
        <strain evidence="1">160909Yilan</strain>
    </source>
</reference>
<sequence length="383" mass="41436">MASELDALLAQQLKDANFILKEPQSQSTAALPQFQHGANGGEANRKSRIAYTAYKVLRDLATLDDELLWHHFGDIISKWPGCTSSQNVQEAMAHERAWVASFRQNATADGDGKILAIRKAIASIRLEFLSPTSFAAVASSPDEQDALAHCTAMYHKSEHKILIPPFFPRVEELVRAKEIPEDCWDAVVVSVAKTMVHEVRRMVGTLLHGPAYCTPQADFAPSTHAEALHPNVEHADWYELSRYGAFLRPALISPFASGGRRTATLKLTGHISTHGDPLTPHLRCLLPGPASRLAKCVLPTGDGGGSFLALTSPFFAEGTTLGVKGFVVSLEELMNPAPAASGASPSSTPGPHDAEMHKLQPVPTGKFDIRKIGYTNLRGVLRG</sequence>
<proteinExistence type="predicted"/>
<accession>A0A8H6ZEK0</accession>
<keyword evidence="2" id="KW-1185">Reference proteome</keyword>
<evidence type="ECO:0000313" key="2">
    <source>
        <dbReference type="Proteomes" id="UP000623467"/>
    </source>
</evidence>